<gene>
    <name evidence="1" type="ORF">A2755_01780</name>
</gene>
<proteinExistence type="predicted"/>
<evidence type="ECO:0000313" key="1">
    <source>
        <dbReference type="EMBL" id="OGM90913.1"/>
    </source>
</evidence>
<organism evidence="1 2">
    <name type="scientific">Candidatus Wolfebacteria bacterium RIFCSPHIGHO2_01_FULL_48_22</name>
    <dbReference type="NCBI Taxonomy" id="1802555"/>
    <lineage>
        <taxon>Bacteria</taxon>
        <taxon>Candidatus Wolfeibacteriota</taxon>
    </lineage>
</organism>
<name>A0A1F8DQK9_9BACT</name>
<dbReference type="AlphaFoldDB" id="A0A1F8DQK9"/>
<protein>
    <submittedName>
        <fullName evidence="1">Uncharacterized protein</fullName>
    </submittedName>
</protein>
<evidence type="ECO:0000313" key="2">
    <source>
        <dbReference type="Proteomes" id="UP000177029"/>
    </source>
</evidence>
<reference evidence="1 2" key="1">
    <citation type="journal article" date="2016" name="Nat. Commun.">
        <title>Thousands of microbial genomes shed light on interconnected biogeochemical processes in an aquifer system.</title>
        <authorList>
            <person name="Anantharaman K."/>
            <person name="Brown C.T."/>
            <person name="Hug L.A."/>
            <person name="Sharon I."/>
            <person name="Castelle C.J."/>
            <person name="Probst A.J."/>
            <person name="Thomas B.C."/>
            <person name="Singh A."/>
            <person name="Wilkins M.J."/>
            <person name="Karaoz U."/>
            <person name="Brodie E.L."/>
            <person name="Williams K.H."/>
            <person name="Hubbard S.S."/>
            <person name="Banfield J.F."/>
        </authorList>
    </citation>
    <scope>NUCLEOTIDE SEQUENCE [LARGE SCALE GENOMIC DNA]</scope>
</reference>
<dbReference type="STRING" id="1802555.A2755_01780"/>
<accession>A0A1F8DQK9</accession>
<dbReference type="Proteomes" id="UP000177029">
    <property type="component" value="Unassembled WGS sequence"/>
</dbReference>
<comment type="caution">
    <text evidence="1">The sequence shown here is derived from an EMBL/GenBank/DDBJ whole genome shotgun (WGS) entry which is preliminary data.</text>
</comment>
<dbReference type="EMBL" id="MGIP01000014">
    <property type="protein sequence ID" value="OGM90913.1"/>
    <property type="molecule type" value="Genomic_DNA"/>
</dbReference>
<sequence>MTFTKNLKQLLSPSKIQWTSHAKFKMAFYGLSESRVRRVLNTPLRVEEGIAERTGACMQPASYKFKDGKKSWSQEIWVMFTESSARHPELDSESKLRIISAWRYPGVTKPRAPLPESILAEIDEGLKS</sequence>